<evidence type="ECO:0000313" key="2">
    <source>
        <dbReference type="Proteomes" id="UP000663193"/>
    </source>
</evidence>
<feature type="non-terminal residue" evidence="1">
    <location>
        <position position="1"/>
    </location>
</feature>
<dbReference type="AlphaFoldDB" id="A0A7U2F8X5"/>
<accession>A0A7U2F8X5</accession>
<reference evidence="2" key="1">
    <citation type="journal article" date="2021" name="BMC Genomics">
        <title>Chromosome-level genome assembly and manually-curated proteome of model necrotroph Parastagonospora nodorum Sn15 reveals a genome-wide trove of candidate effector homologs, and redundancy of virulence-related functions within an accessory chromosome.</title>
        <authorList>
            <person name="Bertazzoni S."/>
            <person name="Jones D.A.B."/>
            <person name="Phan H.T."/>
            <person name="Tan K.-C."/>
            <person name="Hane J.K."/>
        </authorList>
    </citation>
    <scope>NUCLEOTIDE SEQUENCE [LARGE SCALE GENOMIC DNA]</scope>
    <source>
        <strain evidence="2">SN15 / ATCC MYA-4574 / FGSC 10173)</strain>
    </source>
</reference>
<evidence type="ECO:0000313" key="1">
    <source>
        <dbReference type="EMBL" id="QRD00901.1"/>
    </source>
</evidence>
<keyword evidence="2" id="KW-1185">Reference proteome</keyword>
<proteinExistence type="predicted"/>
<sequence length="226" mass="25320">YLLSKVHLWHDMLLSRHNDVTAQNYGTSRAHLHLMTALLNAHCILRLKPDGWRRRLPGAAEWLCACRTDPAPRAKHLLPLCSLASFSDDVLVRLRLRILPQSSTARPSPVHVLRGSALTSRGNRCVGVDCLPFRLRAACSSFLLVERSSSAKSWLTGRIGSVQWQFVGSLYSSQVDTSFSFSSVDTILLTALVISVLRLTELLKVRKRDVSIWDGLAMKTHSHAWK</sequence>
<protein>
    <submittedName>
        <fullName evidence="1">Uncharacterized protein</fullName>
    </submittedName>
</protein>
<name>A0A7U2F8X5_PHANO</name>
<dbReference type="EMBL" id="CP069033">
    <property type="protein sequence ID" value="QRD00901.1"/>
    <property type="molecule type" value="Genomic_DNA"/>
</dbReference>
<gene>
    <name evidence="1" type="ORF">JI435_415940</name>
</gene>
<dbReference type="VEuPathDB" id="FungiDB:JI435_415940"/>
<dbReference type="Proteomes" id="UP000663193">
    <property type="component" value="Chromosome 11"/>
</dbReference>
<organism evidence="1 2">
    <name type="scientific">Phaeosphaeria nodorum (strain SN15 / ATCC MYA-4574 / FGSC 10173)</name>
    <name type="common">Glume blotch fungus</name>
    <name type="synonym">Parastagonospora nodorum</name>
    <dbReference type="NCBI Taxonomy" id="321614"/>
    <lineage>
        <taxon>Eukaryota</taxon>
        <taxon>Fungi</taxon>
        <taxon>Dikarya</taxon>
        <taxon>Ascomycota</taxon>
        <taxon>Pezizomycotina</taxon>
        <taxon>Dothideomycetes</taxon>
        <taxon>Pleosporomycetidae</taxon>
        <taxon>Pleosporales</taxon>
        <taxon>Pleosporineae</taxon>
        <taxon>Phaeosphaeriaceae</taxon>
        <taxon>Parastagonospora</taxon>
    </lineage>
</organism>